<evidence type="ECO:0000313" key="3">
    <source>
        <dbReference type="Proteomes" id="UP000002281"/>
    </source>
</evidence>
<keyword evidence="3" id="KW-1185">Reference proteome</keyword>
<protein>
    <submittedName>
        <fullName evidence="2">Uncharacterized protein</fullName>
    </submittedName>
</protein>
<feature type="compositionally biased region" description="Basic and acidic residues" evidence="1">
    <location>
        <begin position="134"/>
        <end position="149"/>
    </location>
</feature>
<sequence length="230" mass="23858">MTHPVEENHLPNTKPTLACKVSQELAPRKNLDGEQNSLLGGSGTLQFPVVLQEPPSPPPPCLLPPPVRLGTPSQPSAPPPDNASRGEPPEPSKQPPALGADGWGLASGSGGARDTWLRTPVAPGEMITAQSVLLEREAQESSTTHDELAGQRAVNGSSERGGALSTPNYGEKKLPQVLIIGVKKGGTRAAGGDPSPPGGVGGGHRAALLRQELRKGARVVQVGLWARRRG</sequence>
<feature type="region of interest" description="Disordered" evidence="1">
    <location>
        <begin position="24"/>
        <end position="170"/>
    </location>
</feature>
<feature type="compositionally biased region" description="Gly residues" evidence="1">
    <location>
        <begin position="101"/>
        <end position="111"/>
    </location>
</feature>
<reference evidence="2" key="1">
    <citation type="journal article" date="2009" name="Science">
        <title>Genome sequence, comparative analysis, and population genetics of the domestic horse.</title>
        <authorList>
            <consortium name="Broad Institute Genome Sequencing Platform"/>
            <consortium name="Broad Institute Whole Genome Assembly Team"/>
            <person name="Wade C.M."/>
            <person name="Giulotto E."/>
            <person name="Sigurdsson S."/>
            <person name="Zoli M."/>
            <person name="Gnerre S."/>
            <person name="Imsland F."/>
            <person name="Lear T.L."/>
            <person name="Adelson D.L."/>
            <person name="Bailey E."/>
            <person name="Bellone R.R."/>
            <person name="Bloecker H."/>
            <person name="Distl O."/>
            <person name="Edgar R.C."/>
            <person name="Garber M."/>
            <person name="Leeb T."/>
            <person name="Mauceli E."/>
            <person name="MacLeod J.N."/>
            <person name="Penedo M.C.T."/>
            <person name="Raison J.M."/>
            <person name="Sharpe T."/>
            <person name="Vogel J."/>
            <person name="Andersson L."/>
            <person name="Antczak D.F."/>
            <person name="Biagi T."/>
            <person name="Binns M.M."/>
            <person name="Chowdhary B.P."/>
            <person name="Coleman S.J."/>
            <person name="Della Valle G."/>
            <person name="Fryc S."/>
            <person name="Guerin G."/>
            <person name="Hasegawa T."/>
            <person name="Hill E.W."/>
            <person name="Jurka J."/>
            <person name="Kiialainen A."/>
            <person name="Lindgren G."/>
            <person name="Liu J."/>
            <person name="Magnani E."/>
            <person name="Mickelson J.R."/>
            <person name="Murray J."/>
            <person name="Nergadze S.G."/>
            <person name="Onofrio R."/>
            <person name="Pedroni S."/>
            <person name="Piras M.F."/>
            <person name="Raudsepp T."/>
            <person name="Rocchi M."/>
            <person name="Roeed K.H."/>
            <person name="Ryder O.A."/>
            <person name="Searle S."/>
            <person name="Skow L."/>
            <person name="Swinburne J.E."/>
            <person name="Syvaenen A.C."/>
            <person name="Tozaki T."/>
            <person name="Valberg S.J."/>
            <person name="Vaudin M."/>
            <person name="White J.R."/>
            <person name="Zody M.C."/>
            <person name="Lander E.S."/>
            <person name="Lindblad-Toh K."/>
        </authorList>
    </citation>
    <scope>NUCLEOTIDE SEQUENCE [LARGE SCALE GENOMIC DNA]</scope>
    <source>
        <strain evidence="2">Thoroughbred</strain>
    </source>
</reference>
<organism evidence="2 3">
    <name type="scientific">Equus caballus</name>
    <name type="common">Horse</name>
    <dbReference type="NCBI Taxonomy" id="9796"/>
    <lineage>
        <taxon>Eukaryota</taxon>
        <taxon>Metazoa</taxon>
        <taxon>Chordata</taxon>
        <taxon>Craniata</taxon>
        <taxon>Vertebrata</taxon>
        <taxon>Euteleostomi</taxon>
        <taxon>Mammalia</taxon>
        <taxon>Eutheria</taxon>
        <taxon>Laurasiatheria</taxon>
        <taxon>Perissodactyla</taxon>
        <taxon>Equidae</taxon>
        <taxon>Equus</taxon>
    </lineage>
</organism>
<name>A0A9L0SZA2_HORSE</name>
<feature type="compositionally biased region" description="Pro residues" evidence="1">
    <location>
        <begin position="54"/>
        <end position="67"/>
    </location>
</feature>
<evidence type="ECO:0000313" key="2">
    <source>
        <dbReference type="Ensembl" id="ENSECAP00000079316.1"/>
    </source>
</evidence>
<reference evidence="2" key="3">
    <citation type="submission" date="2025-09" db="UniProtKB">
        <authorList>
            <consortium name="Ensembl"/>
        </authorList>
    </citation>
    <scope>IDENTIFICATION</scope>
    <source>
        <strain evidence="2">Thoroughbred</strain>
    </source>
</reference>
<accession>A0A9L0SZA2</accession>
<dbReference type="Proteomes" id="UP000002281">
    <property type="component" value="Unplaced"/>
</dbReference>
<reference evidence="2" key="2">
    <citation type="submission" date="2025-08" db="UniProtKB">
        <authorList>
            <consortium name="Ensembl"/>
        </authorList>
    </citation>
    <scope>IDENTIFICATION</scope>
    <source>
        <strain evidence="2">Thoroughbred</strain>
    </source>
</reference>
<proteinExistence type="predicted"/>
<feature type="region of interest" description="Disordered" evidence="1">
    <location>
        <begin position="185"/>
        <end position="204"/>
    </location>
</feature>
<dbReference type="Ensembl" id="ENSECAT00000133919.1">
    <property type="protein sequence ID" value="ENSECAP00000079316.1"/>
    <property type="gene ID" value="ENSECAG00000043319.2"/>
</dbReference>
<evidence type="ECO:0000256" key="1">
    <source>
        <dbReference type="SAM" id="MobiDB-lite"/>
    </source>
</evidence>
<dbReference type="AlphaFoldDB" id="A0A9L0SZA2"/>